<reference evidence="2" key="1">
    <citation type="submission" date="2024-01" db="EMBL/GenBank/DDBJ databases">
        <title>Bank of Algae and Cyanobacteria of the Azores (BACA) strain genomes.</title>
        <authorList>
            <person name="Luz R."/>
            <person name="Cordeiro R."/>
            <person name="Fonseca A."/>
            <person name="Goncalves V."/>
        </authorList>
    </citation>
    <scope>NUCLEOTIDE SEQUENCE</scope>
    <source>
        <strain evidence="2">BACA0141</strain>
    </source>
</reference>
<evidence type="ECO:0000259" key="1">
    <source>
        <dbReference type="Pfam" id="PF03572"/>
    </source>
</evidence>
<dbReference type="InterPro" id="IPR029045">
    <property type="entry name" value="ClpP/crotonase-like_dom_sf"/>
</dbReference>
<feature type="non-terminal residue" evidence="2">
    <location>
        <position position="1"/>
    </location>
</feature>
<feature type="domain" description="Tail specific protease" evidence="1">
    <location>
        <begin position="15"/>
        <end position="55"/>
    </location>
</feature>
<dbReference type="Gene3D" id="3.90.226.10">
    <property type="entry name" value="2-enoyl-CoA Hydratase, Chain A, domain 1"/>
    <property type="match status" value="1"/>
</dbReference>
<dbReference type="AlphaFoldDB" id="A0AAW9PUK5"/>
<evidence type="ECO:0000313" key="3">
    <source>
        <dbReference type="Proteomes" id="UP001333818"/>
    </source>
</evidence>
<evidence type="ECO:0000313" key="2">
    <source>
        <dbReference type="EMBL" id="MEE3718627.1"/>
    </source>
</evidence>
<accession>A0AAW9PUK5</accession>
<dbReference type="InterPro" id="IPR005151">
    <property type="entry name" value="Tail-specific_protease"/>
</dbReference>
<sequence length="152" mass="17167">ANAEETCSHFLRSQMGSIQAVHELQDGSRLAITIAKWLPPSGLDINGKGVAPNTECIMDKSRWEELIRLKQNATSADLQYVKALEVLKSKIFETSSPIQCSVNQVSWLQWSELNAVFFLELAKQVPNNLLTSKPCYQWISSLLQQFSLLNHY</sequence>
<name>A0AAW9PUK5_9CYAN</name>
<dbReference type="RefSeq" id="WP_330485061.1">
    <property type="nucleotide sequence ID" value="NZ_JAZBJZ010000086.1"/>
</dbReference>
<dbReference type="EMBL" id="JAZBJZ010000086">
    <property type="protein sequence ID" value="MEE3718627.1"/>
    <property type="molecule type" value="Genomic_DNA"/>
</dbReference>
<keyword evidence="3" id="KW-1185">Reference proteome</keyword>
<organism evidence="2 3">
    <name type="scientific">Tumidithrix elongata BACA0141</name>
    <dbReference type="NCBI Taxonomy" id="2716417"/>
    <lineage>
        <taxon>Bacteria</taxon>
        <taxon>Bacillati</taxon>
        <taxon>Cyanobacteriota</taxon>
        <taxon>Cyanophyceae</taxon>
        <taxon>Pseudanabaenales</taxon>
        <taxon>Pseudanabaenaceae</taxon>
        <taxon>Tumidithrix</taxon>
        <taxon>Tumidithrix elongata</taxon>
    </lineage>
</organism>
<dbReference type="GO" id="GO:0008236">
    <property type="term" value="F:serine-type peptidase activity"/>
    <property type="evidence" value="ECO:0007669"/>
    <property type="project" value="InterPro"/>
</dbReference>
<proteinExistence type="predicted"/>
<dbReference type="Pfam" id="PF03572">
    <property type="entry name" value="Peptidase_S41"/>
    <property type="match status" value="1"/>
</dbReference>
<dbReference type="SUPFAM" id="SSF52096">
    <property type="entry name" value="ClpP/crotonase"/>
    <property type="match status" value="1"/>
</dbReference>
<gene>
    <name evidence="2" type="ORF">V2H45_17945</name>
</gene>
<dbReference type="GO" id="GO:0006508">
    <property type="term" value="P:proteolysis"/>
    <property type="evidence" value="ECO:0007669"/>
    <property type="project" value="InterPro"/>
</dbReference>
<protein>
    <submittedName>
        <fullName evidence="2">S41 family peptidase</fullName>
    </submittedName>
</protein>
<dbReference type="Proteomes" id="UP001333818">
    <property type="component" value="Unassembled WGS sequence"/>
</dbReference>
<comment type="caution">
    <text evidence="2">The sequence shown here is derived from an EMBL/GenBank/DDBJ whole genome shotgun (WGS) entry which is preliminary data.</text>
</comment>